<sequence>MCGKDEFMSEIKERPILFSAPMVRAILSGQKTVTRRAVKVQPFDLSWSRRDHRFEYMAGRAVNGDEIDGFYAYSTRSGGEWSAKCPYGQPGDRLWVRETWSDVNLQGAPGIAYRADGDVRDLMEDASFLNEDGAFNYDDPRSKPYQFACWSEDLLGGKEGRWRPSIHIPRWASRILLEITDVRVERLQDISEDQAKAEGVRLYTDHAELGDWWHVEGIETYSADPRKSFELLWTSVGGDWNANQWVWVVEFNRVTP</sequence>
<dbReference type="AlphaFoldDB" id="A0A3M6C7P8"/>
<evidence type="ECO:0008006" key="3">
    <source>
        <dbReference type="Google" id="ProtNLM"/>
    </source>
</evidence>
<accession>A0A3M6C7P8</accession>
<protein>
    <recommendedName>
        <fullName evidence="3">Phage-related protein</fullName>
    </recommendedName>
</protein>
<dbReference type="Proteomes" id="UP000271631">
    <property type="component" value="Unassembled WGS sequence"/>
</dbReference>
<comment type="caution">
    <text evidence="1">The sequence shown here is derived from an EMBL/GenBank/DDBJ whole genome shotgun (WGS) entry which is preliminary data.</text>
</comment>
<evidence type="ECO:0000313" key="2">
    <source>
        <dbReference type="Proteomes" id="UP000271631"/>
    </source>
</evidence>
<dbReference type="EMBL" id="RBUQ01000102">
    <property type="protein sequence ID" value="RMV39698.1"/>
    <property type="molecule type" value="Genomic_DNA"/>
</dbReference>
<name>A0A3M6C7P8_PSEYM</name>
<gene>
    <name evidence="1" type="ORF">ALP13_01381</name>
</gene>
<reference evidence="1 2" key="1">
    <citation type="submission" date="2018-08" db="EMBL/GenBank/DDBJ databases">
        <title>Recombination of ecologically and evolutionarily significant loci maintains genetic cohesion in the Pseudomonas syringae species complex.</title>
        <authorList>
            <person name="Dillon M."/>
            <person name="Thakur S."/>
            <person name="Almeida R.N.D."/>
            <person name="Weir B.S."/>
            <person name="Guttman D.S."/>
        </authorList>
    </citation>
    <scope>NUCLEOTIDE SEQUENCE [LARGE SCALE GENOMIC DNA]</scope>
    <source>
        <strain evidence="1 2">ICMP 11281</strain>
    </source>
</reference>
<organism evidence="1 2">
    <name type="scientific">Pseudomonas syringae pv. maculicola</name>
    <dbReference type="NCBI Taxonomy" id="59511"/>
    <lineage>
        <taxon>Bacteria</taxon>
        <taxon>Pseudomonadati</taxon>
        <taxon>Pseudomonadota</taxon>
        <taxon>Gammaproteobacteria</taxon>
        <taxon>Pseudomonadales</taxon>
        <taxon>Pseudomonadaceae</taxon>
        <taxon>Pseudomonas</taxon>
    </lineage>
</organism>
<proteinExistence type="predicted"/>
<evidence type="ECO:0000313" key="1">
    <source>
        <dbReference type="EMBL" id="RMV39698.1"/>
    </source>
</evidence>